<keyword evidence="2" id="KW-0808">Transferase</keyword>
<dbReference type="InterPro" id="IPR025714">
    <property type="entry name" value="Methyltranfer_dom"/>
</dbReference>
<proteinExistence type="predicted"/>
<reference evidence="2" key="2">
    <citation type="submission" date="2021-04" db="EMBL/GenBank/DDBJ databases">
        <authorList>
            <person name="Gilroy R."/>
        </authorList>
    </citation>
    <scope>NUCLEOTIDE SEQUENCE</scope>
    <source>
        <strain evidence="2">ChiGjej3B3-11674</strain>
    </source>
</reference>
<sequence>MDEILRLLPEILNIDFIRGTISNPRDKEGIIKIRVRPLEKKGELYFQLESFTKTQAFHENLTAKDACRKIAGVMERFGQMQIETVGEECTVLVSKKGKVTVRRKKRKTEARPADRSHNRKKHYILEEGVPVPFLRDLGVMTEDGKIVRTKTDKFRQINRFLEFIEDILPRLEKGRELTILDFGCGKSYLTFAMYHYLHELRGYDIRIIGLDLKKDVIDHCGKLAEKYGYDKLTFLVGDIADYDGVDRVDMVVTLHACDTATDYALAKAVGWSAEVILSVPCCQHELNAQFAARDGCAEVLAPVMDYGLLRERFAALATDGLRAKYLEREGYETQVLEFIDMEHTPKNILLRAVKTGRKDGRAAEEIRKCIEFLGAAPTLGRLLDHKGEKE</sequence>
<dbReference type="AlphaFoldDB" id="A0A9D2U290"/>
<protein>
    <submittedName>
        <fullName evidence="2">SAM-dependent methyltransferase</fullName>
    </submittedName>
</protein>
<name>A0A9D2U290_9FIRM</name>
<dbReference type="PANTHER" id="PTHR13369">
    <property type="match status" value="1"/>
</dbReference>
<feature type="domain" description="Methyltransferase" evidence="1">
    <location>
        <begin position="152"/>
        <end position="289"/>
    </location>
</feature>
<evidence type="ECO:0000259" key="1">
    <source>
        <dbReference type="Pfam" id="PF13679"/>
    </source>
</evidence>
<dbReference type="InterPro" id="IPR029063">
    <property type="entry name" value="SAM-dependent_MTases_sf"/>
</dbReference>
<dbReference type="GO" id="GO:0032259">
    <property type="term" value="P:methylation"/>
    <property type="evidence" value="ECO:0007669"/>
    <property type="project" value="UniProtKB-KW"/>
</dbReference>
<dbReference type="GO" id="GO:0008168">
    <property type="term" value="F:methyltransferase activity"/>
    <property type="evidence" value="ECO:0007669"/>
    <property type="project" value="UniProtKB-KW"/>
</dbReference>
<dbReference type="CDD" id="cd02440">
    <property type="entry name" value="AdoMet_MTases"/>
    <property type="match status" value="1"/>
</dbReference>
<dbReference type="Proteomes" id="UP000823897">
    <property type="component" value="Unassembled WGS sequence"/>
</dbReference>
<dbReference type="GO" id="GO:0005737">
    <property type="term" value="C:cytoplasm"/>
    <property type="evidence" value="ECO:0007669"/>
    <property type="project" value="TreeGrafter"/>
</dbReference>
<reference evidence="2" key="1">
    <citation type="journal article" date="2021" name="PeerJ">
        <title>Extensive microbial diversity within the chicken gut microbiome revealed by metagenomics and culture.</title>
        <authorList>
            <person name="Gilroy R."/>
            <person name="Ravi A."/>
            <person name="Getino M."/>
            <person name="Pursley I."/>
            <person name="Horton D.L."/>
            <person name="Alikhan N.F."/>
            <person name="Baker D."/>
            <person name="Gharbi K."/>
            <person name="Hall N."/>
            <person name="Watson M."/>
            <person name="Adriaenssens E.M."/>
            <person name="Foster-Nyarko E."/>
            <person name="Jarju S."/>
            <person name="Secka A."/>
            <person name="Antonio M."/>
            <person name="Oren A."/>
            <person name="Chaudhuri R.R."/>
            <person name="La Ragione R."/>
            <person name="Hildebrand F."/>
            <person name="Pallen M.J."/>
        </authorList>
    </citation>
    <scope>NUCLEOTIDE SEQUENCE</scope>
    <source>
        <strain evidence="2">ChiGjej3B3-11674</strain>
    </source>
</reference>
<dbReference type="Gene3D" id="3.40.50.150">
    <property type="entry name" value="Vaccinia Virus protein VP39"/>
    <property type="match status" value="1"/>
</dbReference>
<dbReference type="Pfam" id="PF13679">
    <property type="entry name" value="Methyltransf_32"/>
    <property type="match status" value="1"/>
</dbReference>
<evidence type="ECO:0000313" key="3">
    <source>
        <dbReference type="Proteomes" id="UP000823897"/>
    </source>
</evidence>
<organism evidence="2 3">
    <name type="scientific">Candidatus Mediterraneibacter tabaqchaliae</name>
    <dbReference type="NCBI Taxonomy" id="2838689"/>
    <lineage>
        <taxon>Bacteria</taxon>
        <taxon>Bacillati</taxon>
        <taxon>Bacillota</taxon>
        <taxon>Clostridia</taxon>
        <taxon>Lachnospirales</taxon>
        <taxon>Lachnospiraceae</taxon>
        <taxon>Mediterraneibacter</taxon>
    </lineage>
</organism>
<evidence type="ECO:0000313" key="2">
    <source>
        <dbReference type="EMBL" id="HJD34915.1"/>
    </source>
</evidence>
<gene>
    <name evidence="2" type="ORF">H9911_10300</name>
</gene>
<dbReference type="PANTHER" id="PTHR13369:SF3">
    <property type="entry name" value="METHYLTRANSFERASE DOMAIN-CONTAINING PROTEIN"/>
    <property type="match status" value="1"/>
</dbReference>
<accession>A0A9D2U290</accession>
<comment type="caution">
    <text evidence="2">The sequence shown here is derived from an EMBL/GenBank/DDBJ whole genome shotgun (WGS) entry which is preliminary data.</text>
</comment>
<keyword evidence="2" id="KW-0489">Methyltransferase</keyword>
<dbReference type="EMBL" id="DWUV01000197">
    <property type="protein sequence ID" value="HJD34915.1"/>
    <property type="molecule type" value="Genomic_DNA"/>
</dbReference>
<dbReference type="SUPFAM" id="SSF53335">
    <property type="entry name" value="S-adenosyl-L-methionine-dependent methyltransferases"/>
    <property type="match status" value="1"/>
</dbReference>